<comment type="caution">
    <text evidence="1">The sequence shown here is derived from an EMBL/GenBank/DDBJ whole genome shotgun (WGS) entry which is preliminary data.</text>
</comment>
<reference evidence="1 2" key="1">
    <citation type="journal article" date="2024" name="J Genomics">
        <title>Draft genome sequencing and assembly of Favolaschia claudopus CIRM-BRFM 2984 isolated from oak limbs.</title>
        <authorList>
            <person name="Navarro D."/>
            <person name="Drula E."/>
            <person name="Chaduli D."/>
            <person name="Cazenave R."/>
            <person name="Ahrendt S."/>
            <person name="Wang J."/>
            <person name="Lipzen A."/>
            <person name="Daum C."/>
            <person name="Barry K."/>
            <person name="Grigoriev I.V."/>
            <person name="Favel A."/>
            <person name="Rosso M.N."/>
            <person name="Martin F."/>
        </authorList>
    </citation>
    <scope>NUCLEOTIDE SEQUENCE [LARGE SCALE GENOMIC DNA]</scope>
    <source>
        <strain evidence="1 2">CIRM-BRFM 2984</strain>
    </source>
</reference>
<feature type="non-terminal residue" evidence="1">
    <location>
        <position position="1"/>
    </location>
</feature>
<sequence>NKEVTPMFRTMFFLCTTMVTNCMACHVFRNIKFGYHGGGLATSQSGSRASRTIPMFHV</sequence>
<protein>
    <submittedName>
        <fullName evidence="1">Uncharacterized protein</fullName>
    </submittedName>
</protein>
<organism evidence="1 2">
    <name type="scientific">Favolaschia claudopus</name>
    <dbReference type="NCBI Taxonomy" id="2862362"/>
    <lineage>
        <taxon>Eukaryota</taxon>
        <taxon>Fungi</taxon>
        <taxon>Dikarya</taxon>
        <taxon>Basidiomycota</taxon>
        <taxon>Agaricomycotina</taxon>
        <taxon>Agaricomycetes</taxon>
        <taxon>Agaricomycetidae</taxon>
        <taxon>Agaricales</taxon>
        <taxon>Marasmiineae</taxon>
        <taxon>Mycenaceae</taxon>
        <taxon>Favolaschia</taxon>
    </lineage>
</organism>
<accession>A0AAW0D1E7</accession>
<gene>
    <name evidence="1" type="ORF">R3P38DRAFT_2401332</name>
</gene>
<keyword evidence="2" id="KW-1185">Reference proteome</keyword>
<name>A0AAW0D1E7_9AGAR</name>
<dbReference type="Proteomes" id="UP001362999">
    <property type="component" value="Unassembled WGS sequence"/>
</dbReference>
<dbReference type="AlphaFoldDB" id="A0AAW0D1E7"/>
<feature type="non-terminal residue" evidence="1">
    <location>
        <position position="58"/>
    </location>
</feature>
<evidence type="ECO:0000313" key="2">
    <source>
        <dbReference type="Proteomes" id="UP001362999"/>
    </source>
</evidence>
<evidence type="ECO:0000313" key="1">
    <source>
        <dbReference type="EMBL" id="KAK7046337.1"/>
    </source>
</evidence>
<proteinExistence type="predicted"/>
<dbReference type="EMBL" id="JAWWNJ010000010">
    <property type="protein sequence ID" value="KAK7046337.1"/>
    <property type="molecule type" value="Genomic_DNA"/>
</dbReference>